<protein>
    <submittedName>
        <fullName evidence="2">26682_t:CDS:1</fullName>
    </submittedName>
</protein>
<feature type="compositionally biased region" description="Polar residues" evidence="1">
    <location>
        <begin position="126"/>
        <end position="137"/>
    </location>
</feature>
<feature type="compositionally biased region" description="Basic and acidic residues" evidence="1">
    <location>
        <begin position="198"/>
        <end position="208"/>
    </location>
</feature>
<gene>
    <name evidence="2" type="ORF">GMARGA_LOCUS7245</name>
</gene>
<name>A0ABN7UIY7_GIGMA</name>
<feature type="region of interest" description="Disordered" evidence="1">
    <location>
        <begin position="1"/>
        <end position="37"/>
    </location>
</feature>
<feature type="compositionally biased region" description="Basic and acidic residues" evidence="1">
    <location>
        <begin position="116"/>
        <end position="125"/>
    </location>
</feature>
<evidence type="ECO:0000313" key="3">
    <source>
        <dbReference type="Proteomes" id="UP000789901"/>
    </source>
</evidence>
<accession>A0ABN7UIY7</accession>
<feature type="compositionally biased region" description="Basic and acidic residues" evidence="1">
    <location>
        <begin position="10"/>
        <end position="19"/>
    </location>
</feature>
<proteinExistence type="predicted"/>
<comment type="caution">
    <text evidence="2">The sequence shown here is derived from an EMBL/GenBank/DDBJ whole genome shotgun (WGS) entry which is preliminary data.</text>
</comment>
<feature type="region of interest" description="Disordered" evidence="1">
    <location>
        <begin position="181"/>
        <end position="208"/>
    </location>
</feature>
<dbReference type="Proteomes" id="UP000789901">
    <property type="component" value="Unassembled WGS sequence"/>
</dbReference>
<dbReference type="EMBL" id="CAJVQB010003460">
    <property type="protein sequence ID" value="CAG8608725.1"/>
    <property type="molecule type" value="Genomic_DNA"/>
</dbReference>
<organism evidence="2 3">
    <name type="scientific">Gigaspora margarita</name>
    <dbReference type="NCBI Taxonomy" id="4874"/>
    <lineage>
        <taxon>Eukaryota</taxon>
        <taxon>Fungi</taxon>
        <taxon>Fungi incertae sedis</taxon>
        <taxon>Mucoromycota</taxon>
        <taxon>Glomeromycotina</taxon>
        <taxon>Glomeromycetes</taxon>
        <taxon>Diversisporales</taxon>
        <taxon>Gigasporaceae</taxon>
        <taxon>Gigaspora</taxon>
    </lineage>
</organism>
<evidence type="ECO:0000313" key="2">
    <source>
        <dbReference type="EMBL" id="CAG8608725.1"/>
    </source>
</evidence>
<reference evidence="2 3" key="1">
    <citation type="submission" date="2021-06" db="EMBL/GenBank/DDBJ databases">
        <authorList>
            <person name="Kallberg Y."/>
            <person name="Tangrot J."/>
            <person name="Rosling A."/>
        </authorList>
    </citation>
    <scope>NUCLEOTIDE SEQUENCE [LARGE SCALE GENOMIC DNA]</scope>
    <source>
        <strain evidence="2 3">120-4 pot B 10/14</strain>
    </source>
</reference>
<evidence type="ECO:0000256" key="1">
    <source>
        <dbReference type="SAM" id="MobiDB-lite"/>
    </source>
</evidence>
<keyword evidence="3" id="KW-1185">Reference proteome</keyword>
<sequence>MNPRHVKNNNHSEHEEDRNQTPVNPPLLPPGQNGNPNQEPLYIIASWLSVVEPRNLEEAVIGAHKIEAAGYYRERNEVQSQQGKIETDLTQLTHQMQTMSVNYDRILTALVARVETQESRPRNDNQRNGPNQTQPQNLNQAERKQVNEPIVQNLLQACNVNLCDLDDTGYYPEGEDAFVTPIARHQPYSTQRPQRNLKKSESKAKEKL</sequence>
<feature type="region of interest" description="Disordered" evidence="1">
    <location>
        <begin position="116"/>
        <end position="137"/>
    </location>
</feature>